<protein>
    <recommendedName>
        <fullName evidence="4">DUF1311 domain-containing protein</fullName>
    </recommendedName>
</protein>
<reference evidence="2 3" key="1">
    <citation type="submission" date="2024-07" db="EMBL/GenBank/DDBJ databases">
        <authorList>
            <person name="Hebao G."/>
        </authorList>
    </citation>
    <scope>NUCLEOTIDE SEQUENCE [LARGE SCALE GENOMIC DNA]</scope>
    <source>
        <strain evidence="2 3">ACCC 02193</strain>
    </source>
</reference>
<evidence type="ECO:0008006" key="4">
    <source>
        <dbReference type="Google" id="ProtNLM"/>
    </source>
</evidence>
<keyword evidence="1" id="KW-0732">Signal</keyword>
<name>A0ABV4EE13_9GAMM</name>
<evidence type="ECO:0000313" key="2">
    <source>
        <dbReference type="EMBL" id="MEY8773183.1"/>
    </source>
</evidence>
<dbReference type="Proteomes" id="UP001565243">
    <property type="component" value="Unassembled WGS sequence"/>
</dbReference>
<evidence type="ECO:0000256" key="1">
    <source>
        <dbReference type="SAM" id="SignalP"/>
    </source>
</evidence>
<feature type="signal peptide" evidence="1">
    <location>
        <begin position="1"/>
        <end position="20"/>
    </location>
</feature>
<organism evidence="2 3">
    <name type="scientific">Erwinia aeris</name>
    <dbReference type="NCBI Taxonomy" id="3239803"/>
    <lineage>
        <taxon>Bacteria</taxon>
        <taxon>Pseudomonadati</taxon>
        <taxon>Pseudomonadota</taxon>
        <taxon>Gammaproteobacteria</taxon>
        <taxon>Enterobacterales</taxon>
        <taxon>Erwiniaceae</taxon>
        <taxon>Erwinia</taxon>
    </lineage>
</organism>
<accession>A0ABV4EE13</accession>
<sequence>MTFNKTLLTLLFVSALPAAAADGSNGQVLPLDGVTRLADVAPRLPDAIAWCDSNLRTLKADARLSVQQRYDLQDCLYARYVSGQRKKNEGVMVRSFWEDVTRLNDVATDGQLVAAWKYPRTVKGPQ</sequence>
<feature type="chain" id="PRO_5045886717" description="DUF1311 domain-containing protein" evidence="1">
    <location>
        <begin position="21"/>
        <end position="126"/>
    </location>
</feature>
<dbReference type="EMBL" id="JBGFFX010000019">
    <property type="protein sequence ID" value="MEY8773183.1"/>
    <property type="molecule type" value="Genomic_DNA"/>
</dbReference>
<evidence type="ECO:0000313" key="3">
    <source>
        <dbReference type="Proteomes" id="UP001565243"/>
    </source>
</evidence>
<keyword evidence="3" id="KW-1185">Reference proteome</keyword>
<comment type="caution">
    <text evidence="2">The sequence shown here is derived from an EMBL/GenBank/DDBJ whole genome shotgun (WGS) entry which is preliminary data.</text>
</comment>
<gene>
    <name evidence="2" type="ORF">AB6T85_22525</name>
</gene>
<proteinExistence type="predicted"/>
<dbReference type="RefSeq" id="WP_369896812.1">
    <property type="nucleotide sequence ID" value="NZ_JBGFFX010000019.1"/>
</dbReference>